<comment type="catalytic activity">
    <reaction evidence="6">
        <text>(6S)-NADPHX + ADP = AMP + phosphate + NADPH + H(+)</text>
        <dbReference type="Rhea" id="RHEA:32235"/>
        <dbReference type="ChEBI" id="CHEBI:15378"/>
        <dbReference type="ChEBI" id="CHEBI:43474"/>
        <dbReference type="ChEBI" id="CHEBI:57783"/>
        <dbReference type="ChEBI" id="CHEBI:64076"/>
        <dbReference type="ChEBI" id="CHEBI:456215"/>
        <dbReference type="ChEBI" id="CHEBI:456216"/>
        <dbReference type="EC" id="4.2.1.136"/>
    </reaction>
</comment>
<comment type="cofactor">
    <cofactor evidence="6">
        <name>Mg(2+)</name>
        <dbReference type="ChEBI" id="CHEBI:18420"/>
    </cofactor>
</comment>
<keyword evidence="10" id="KW-1185">Reference proteome</keyword>
<keyword evidence="1 6" id="KW-0547">Nucleotide-binding</keyword>
<dbReference type="Gene3D" id="3.40.1190.20">
    <property type="match status" value="1"/>
</dbReference>
<evidence type="ECO:0000256" key="1">
    <source>
        <dbReference type="ARBA" id="ARBA00022741"/>
    </source>
</evidence>
<protein>
    <recommendedName>
        <fullName evidence="6">ADP-dependent (S)-NAD(P)H-hydrate dehydratase</fullName>
        <ecNumber evidence="6">4.2.1.136</ecNumber>
    </recommendedName>
    <alternativeName>
        <fullName evidence="6">ADP-dependent NAD(P)HX dehydratase</fullName>
    </alternativeName>
</protein>
<dbReference type="GO" id="GO:0016301">
    <property type="term" value="F:kinase activity"/>
    <property type="evidence" value="ECO:0007669"/>
    <property type="project" value="UniProtKB-KW"/>
</dbReference>
<dbReference type="PANTHER" id="PTHR12592:SF0">
    <property type="entry name" value="ATP-DEPENDENT (S)-NAD(P)H-HYDRATE DEHYDRATASE"/>
    <property type="match status" value="1"/>
</dbReference>
<dbReference type="GO" id="GO:0110051">
    <property type="term" value="P:metabolite repair"/>
    <property type="evidence" value="ECO:0007669"/>
    <property type="project" value="TreeGrafter"/>
</dbReference>
<dbReference type="RefSeq" id="WP_175499581.1">
    <property type="nucleotide sequence ID" value="NZ_BONM01000020.1"/>
</dbReference>
<dbReference type="STRING" id="988821.SAMN05421867_11754"/>
<organism evidence="9 10">
    <name type="scientific">Cellulomonas marina</name>
    <dbReference type="NCBI Taxonomy" id="988821"/>
    <lineage>
        <taxon>Bacteria</taxon>
        <taxon>Bacillati</taxon>
        <taxon>Actinomycetota</taxon>
        <taxon>Actinomycetes</taxon>
        <taxon>Micrococcales</taxon>
        <taxon>Cellulomonadaceae</taxon>
        <taxon>Cellulomonas</taxon>
    </lineage>
</organism>
<dbReference type="InterPro" id="IPR029056">
    <property type="entry name" value="Ribokinase-like"/>
</dbReference>
<feature type="binding site" evidence="6">
    <location>
        <position position="55"/>
    </location>
    <ligand>
        <name>(6S)-NADPHX</name>
        <dbReference type="ChEBI" id="CHEBI:64076"/>
    </ligand>
</feature>
<evidence type="ECO:0000313" key="9">
    <source>
        <dbReference type="EMBL" id="SFB36176.1"/>
    </source>
</evidence>
<evidence type="ECO:0000256" key="7">
    <source>
        <dbReference type="SAM" id="MobiDB-lite"/>
    </source>
</evidence>
<feature type="binding site" evidence="6">
    <location>
        <position position="126"/>
    </location>
    <ligand>
        <name>(6S)-NADPHX</name>
        <dbReference type="ChEBI" id="CHEBI:64076"/>
    </ligand>
</feature>
<comment type="caution">
    <text evidence="6">Lacks conserved residue(s) required for the propagation of feature annotation.</text>
</comment>
<dbReference type="GO" id="GO:0005524">
    <property type="term" value="F:ATP binding"/>
    <property type="evidence" value="ECO:0007669"/>
    <property type="project" value="UniProtKB-KW"/>
</dbReference>
<keyword evidence="4 6" id="KW-0520">NAD</keyword>
<keyword evidence="2 6" id="KW-0067">ATP-binding</keyword>
<comment type="subunit">
    <text evidence="6">Homotetramer.</text>
</comment>
<dbReference type="EMBL" id="FOKA01000017">
    <property type="protein sequence ID" value="SFB36176.1"/>
    <property type="molecule type" value="Genomic_DNA"/>
</dbReference>
<sequence length="305" mass="29993">MSDDRDGDGVGVPGGDPVALTPAVLRDWPLPDRRGSKDRRGAVLVVGGARGTVGAVLLAGVAALRVGAGRLSLAVAGSVAPALAVAVPEAGVTGLPETAAGSLVGSDAGLLDGDLERARAVVLGPGLDEPDGTRALLRAVATRTGTDVPVLLDAFALGVLPSTPDVHDALAGRLVLTPNGAEADRLLGDDEGGAHGSDREVAHAIAARFGAVVALSGTVVAPDGRAWTSPTGASGLGTSGSGDVLAGAVAGLLAGGTPTDQAACWGVSMHGLAGDRLAARVGPLGYLARELCEELPRVLVELTAR</sequence>
<dbReference type="NCBIfam" id="TIGR00196">
    <property type="entry name" value="yjeF_cterm"/>
    <property type="match status" value="1"/>
</dbReference>
<evidence type="ECO:0000256" key="4">
    <source>
        <dbReference type="ARBA" id="ARBA00023027"/>
    </source>
</evidence>
<comment type="similarity">
    <text evidence="6">Belongs to the NnrD/CARKD family.</text>
</comment>
<dbReference type="PANTHER" id="PTHR12592">
    <property type="entry name" value="ATP-DEPENDENT (S)-NAD(P)H-HYDRATE DEHYDRATASE FAMILY MEMBER"/>
    <property type="match status" value="1"/>
</dbReference>
<evidence type="ECO:0000256" key="3">
    <source>
        <dbReference type="ARBA" id="ARBA00022857"/>
    </source>
</evidence>
<reference evidence="10" key="1">
    <citation type="submission" date="2016-10" db="EMBL/GenBank/DDBJ databases">
        <authorList>
            <person name="Varghese N."/>
            <person name="Submissions S."/>
        </authorList>
    </citation>
    <scope>NUCLEOTIDE SEQUENCE [LARGE SCALE GENOMIC DNA]</scope>
    <source>
        <strain evidence="10">CGMCC 4.6945</strain>
    </source>
</reference>
<keyword evidence="3 6" id="KW-0521">NADP</keyword>
<evidence type="ECO:0000313" key="10">
    <source>
        <dbReference type="Proteomes" id="UP000199012"/>
    </source>
</evidence>
<evidence type="ECO:0000256" key="6">
    <source>
        <dbReference type="HAMAP-Rule" id="MF_01965"/>
    </source>
</evidence>
<comment type="function">
    <text evidence="6">Catalyzes the dehydration of the S-form of NAD(P)HX at the expense of ADP, which is converted to AMP. Together with NAD(P)HX epimerase, which catalyzes the epimerization of the S- and R-forms, the enzyme allows the repair of both epimers of NAD(P)HX, a damaged form of NAD(P)H that is a result of enzymatic or heat-dependent hydration.</text>
</comment>
<dbReference type="SUPFAM" id="SSF53613">
    <property type="entry name" value="Ribokinase-like"/>
    <property type="match status" value="1"/>
</dbReference>
<feature type="domain" description="YjeF C-terminal" evidence="8">
    <location>
        <begin position="20"/>
        <end position="302"/>
    </location>
</feature>
<feature type="region of interest" description="Disordered" evidence="7">
    <location>
        <begin position="1"/>
        <end position="36"/>
    </location>
</feature>
<gene>
    <name evidence="6" type="primary">nnrD</name>
    <name evidence="9" type="ORF">SAMN05421867_11754</name>
</gene>
<dbReference type="HAMAP" id="MF_01965">
    <property type="entry name" value="NADHX_dehydratase"/>
    <property type="match status" value="1"/>
</dbReference>
<feature type="binding site" evidence="6">
    <location>
        <position position="243"/>
    </location>
    <ligand>
        <name>(6S)-NADPHX</name>
        <dbReference type="ChEBI" id="CHEBI:64076"/>
    </ligand>
</feature>
<dbReference type="Pfam" id="PF01256">
    <property type="entry name" value="Carb_kinase"/>
    <property type="match status" value="1"/>
</dbReference>
<keyword evidence="9" id="KW-0418">Kinase</keyword>
<dbReference type="PROSITE" id="PS51383">
    <property type="entry name" value="YJEF_C_3"/>
    <property type="match status" value="1"/>
</dbReference>
<dbReference type="AlphaFoldDB" id="A0A1I1AFN8"/>
<dbReference type="GO" id="GO:0052856">
    <property type="term" value="F:NAD(P)HX epimerase activity"/>
    <property type="evidence" value="ECO:0007669"/>
    <property type="project" value="TreeGrafter"/>
</dbReference>
<comment type="catalytic activity">
    <reaction evidence="6">
        <text>(6S)-NADHX + ADP = AMP + phosphate + NADH + H(+)</text>
        <dbReference type="Rhea" id="RHEA:32223"/>
        <dbReference type="ChEBI" id="CHEBI:15378"/>
        <dbReference type="ChEBI" id="CHEBI:43474"/>
        <dbReference type="ChEBI" id="CHEBI:57945"/>
        <dbReference type="ChEBI" id="CHEBI:64074"/>
        <dbReference type="ChEBI" id="CHEBI:456215"/>
        <dbReference type="ChEBI" id="CHEBI:456216"/>
        <dbReference type="EC" id="4.2.1.136"/>
    </reaction>
</comment>
<name>A0A1I1AFN8_9CELL</name>
<dbReference type="GO" id="GO:0046496">
    <property type="term" value="P:nicotinamide nucleotide metabolic process"/>
    <property type="evidence" value="ECO:0007669"/>
    <property type="project" value="UniProtKB-UniRule"/>
</dbReference>
<keyword evidence="5 6" id="KW-0456">Lyase</keyword>
<dbReference type="EC" id="4.2.1.136" evidence="6"/>
<evidence type="ECO:0000256" key="2">
    <source>
        <dbReference type="ARBA" id="ARBA00022840"/>
    </source>
</evidence>
<accession>A0A1I1AFN8</accession>
<dbReference type="CDD" id="cd01171">
    <property type="entry name" value="YXKO-related"/>
    <property type="match status" value="1"/>
</dbReference>
<dbReference type="InterPro" id="IPR000631">
    <property type="entry name" value="CARKD"/>
</dbReference>
<keyword evidence="9" id="KW-0808">Transferase</keyword>
<dbReference type="Proteomes" id="UP000199012">
    <property type="component" value="Unassembled WGS sequence"/>
</dbReference>
<evidence type="ECO:0000259" key="8">
    <source>
        <dbReference type="PROSITE" id="PS51383"/>
    </source>
</evidence>
<evidence type="ECO:0000256" key="5">
    <source>
        <dbReference type="ARBA" id="ARBA00023239"/>
    </source>
</evidence>
<dbReference type="GO" id="GO:0052855">
    <property type="term" value="F:ADP-dependent NAD(P)H-hydrate dehydratase activity"/>
    <property type="evidence" value="ECO:0007669"/>
    <property type="project" value="UniProtKB-UniRule"/>
</dbReference>
<proteinExistence type="inferred from homology"/>
<feature type="binding site" evidence="6">
    <location>
        <position position="242"/>
    </location>
    <ligand>
        <name>AMP</name>
        <dbReference type="ChEBI" id="CHEBI:456215"/>
    </ligand>
</feature>